<dbReference type="PRINTS" id="PR00081">
    <property type="entry name" value="GDHRDH"/>
</dbReference>
<dbReference type="InterPro" id="IPR036291">
    <property type="entry name" value="NAD(P)-bd_dom_sf"/>
</dbReference>
<dbReference type="OrthoDB" id="1933717at2759"/>
<comment type="caution">
    <text evidence="4">The sequence shown here is derived from an EMBL/GenBank/DDBJ whole genome shotgun (WGS) entry which is preliminary data.</text>
</comment>
<sequence length="328" mass="36133">MKVIAVARRLEKLQELAANIKDEYKTDIYPMQCDVQKEEDILKVFEWAHEKLGEGKTANYHHIMNVNVIAAAICSRELVQSAKRRKTPAHIVNISSMAGHCPELITYPISVYAASKSALNSMAATLRNELINSKLDVKVTEGKVALVTGASVGIGAAIARELAKNGMKVIAVARRLEKLQELVANIKGEYKADIYPMQCDVQKEEDILKVFEWAHKKLGGVDVLFNNAGVVYPEPIIEGKTANYHHIMNVNVIAATICSRELVQSSKRRKTPAHIINISSITGHHAELINLPMSVYPASKYALTGMAATLRNELTSSNLDVKVTVINP</sequence>
<protein>
    <recommendedName>
        <fullName evidence="6">Dehydrogenase/reductase SDR family member</fullName>
    </recommendedName>
</protein>
<reference evidence="4 5" key="1">
    <citation type="journal article" date="2018" name="Genome Res.">
        <title>The genomic architecture and molecular evolution of ant odorant receptors.</title>
        <authorList>
            <person name="McKenzie S.K."/>
            <person name="Kronauer D.J.C."/>
        </authorList>
    </citation>
    <scope>NUCLEOTIDE SEQUENCE [LARGE SCALE GENOMIC DNA]</scope>
    <source>
        <strain evidence="4">Clonal line C1</strain>
    </source>
</reference>
<evidence type="ECO:0000313" key="5">
    <source>
        <dbReference type="Proteomes" id="UP000279307"/>
    </source>
</evidence>
<comment type="similarity">
    <text evidence="1 3">Belongs to the short-chain dehydrogenases/reductases (SDR) family.</text>
</comment>
<evidence type="ECO:0000256" key="2">
    <source>
        <dbReference type="ARBA" id="ARBA00023002"/>
    </source>
</evidence>
<dbReference type="InterPro" id="IPR002347">
    <property type="entry name" value="SDR_fam"/>
</dbReference>
<dbReference type="AlphaFoldDB" id="A0A3L8D3A4"/>
<dbReference type="Pfam" id="PF00106">
    <property type="entry name" value="adh_short"/>
    <property type="match status" value="2"/>
</dbReference>
<name>A0A3L8D3A4_OOCBI</name>
<dbReference type="FunFam" id="3.40.50.720:FF:000084">
    <property type="entry name" value="Short-chain dehydrogenase reductase"/>
    <property type="match status" value="1"/>
</dbReference>
<accession>A0A3L8D3A4</accession>
<dbReference type="EMBL" id="QOIP01000014">
    <property type="protein sequence ID" value="RLU14870.1"/>
    <property type="molecule type" value="Genomic_DNA"/>
</dbReference>
<dbReference type="Gene3D" id="3.40.50.720">
    <property type="entry name" value="NAD(P)-binding Rossmann-like Domain"/>
    <property type="match status" value="3"/>
</dbReference>
<dbReference type="PANTHER" id="PTHR43115">
    <property type="entry name" value="DEHYDROGENASE/REDUCTASE SDR FAMILY MEMBER 11"/>
    <property type="match status" value="1"/>
</dbReference>
<keyword evidence="2" id="KW-0560">Oxidoreductase</keyword>
<dbReference type="SUPFAM" id="SSF51735">
    <property type="entry name" value="NAD(P)-binding Rossmann-fold domains"/>
    <property type="match status" value="2"/>
</dbReference>
<evidence type="ECO:0008006" key="6">
    <source>
        <dbReference type="Google" id="ProtNLM"/>
    </source>
</evidence>
<organism evidence="4 5">
    <name type="scientific">Ooceraea biroi</name>
    <name type="common">Clonal raider ant</name>
    <name type="synonym">Cerapachys biroi</name>
    <dbReference type="NCBI Taxonomy" id="2015173"/>
    <lineage>
        <taxon>Eukaryota</taxon>
        <taxon>Metazoa</taxon>
        <taxon>Ecdysozoa</taxon>
        <taxon>Arthropoda</taxon>
        <taxon>Hexapoda</taxon>
        <taxon>Insecta</taxon>
        <taxon>Pterygota</taxon>
        <taxon>Neoptera</taxon>
        <taxon>Endopterygota</taxon>
        <taxon>Hymenoptera</taxon>
        <taxon>Apocrita</taxon>
        <taxon>Aculeata</taxon>
        <taxon>Formicoidea</taxon>
        <taxon>Formicidae</taxon>
        <taxon>Dorylinae</taxon>
        <taxon>Ooceraea</taxon>
    </lineage>
</organism>
<gene>
    <name evidence="4" type="ORF">DMN91_012757</name>
</gene>
<evidence type="ECO:0000256" key="3">
    <source>
        <dbReference type="RuleBase" id="RU000363"/>
    </source>
</evidence>
<dbReference type="GO" id="GO:0016491">
    <property type="term" value="F:oxidoreductase activity"/>
    <property type="evidence" value="ECO:0007669"/>
    <property type="project" value="UniProtKB-KW"/>
</dbReference>
<evidence type="ECO:0000313" key="4">
    <source>
        <dbReference type="EMBL" id="RLU14870.1"/>
    </source>
</evidence>
<dbReference type="PANTHER" id="PTHR43115:SF4">
    <property type="entry name" value="DEHYDROGENASE_REDUCTASE SDR FAMILY MEMBER 11"/>
    <property type="match status" value="1"/>
</dbReference>
<evidence type="ECO:0000256" key="1">
    <source>
        <dbReference type="ARBA" id="ARBA00006484"/>
    </source>
</evidence>
<dbReference type="PRINTS" id="PR00080">
    <property type="entry name" value="SDRFAMILY"/>
</dbReference>
<dbReference type="Proteomes" id="UP000279307">
    <property type="component" value="Chromosome 14"/>
</dbReference>
<proteinExistence type="inferred from homology"/>